<accession>A0A3N1CZK1</accession>
<evidence type="ECO:0000313" key="2">
    <source>
        <dbReference type="Proteomes" id="UP000272400"/>
    </source>
</evidence>
<dbReference type="EMBL" id="RJKE01000001">
    <property type="protein sequence ID" value="ROO86723.1"/>
    <property type="molecule type" value="Genomic_DNA"/>
</dbReference>
<proteinExistence type="predicted"/>
<name>A0A3N1CZK1_9ACTN</name>
<comment type="caution">
    <text evidence="1">The sequence shown here is derived from an EMBL/GenBank/DDBJ whole genome shotgun (WGS) entry which is preliminary data.</text>
</comment>
<dbReference type="RefSeq" id="WP_123666098.1">
    <property type="nucleotide sequence ID" value="NZ_RJKE01000001.1"/>
</dbReference>
<reference evidence="1 2" key="1">
    <citation type="submission" date="2018-11" db="EMBL/GenBank/DDBJ databases">
        <title>Sequencing the genomes of 1000 actinobacteria strains.</title>
        <authorList>
            <person name="Klenk H.-P."/>
        </authorList>
    </citation>
    <scope>NUCLEOTIDE SEQUENCE [LARGE SCALE GENOMIC DNA]</scope>
    <source>
        <strain evidence="1 2">DSM 44254</strain>
    </source>
</reference>
<evidence type="ECO:0000313" key="1">
    <source>
        <dbReference type="EMBL" id="ROO86723.1"/>
    </source>
</evidence>
<keyword evidence="2" id="KW-1185">Reference proteome</keyword>
<sequence>MTARVAVLATAFGFGPAAKAWSVGRALTAGHGVDVRYFGSGCALDFFAAQGLCPDGPAGPVPEHDPEFPAGYDAVVNVLAPELIPSPEVAALTHYVDSLGFLWQPADVPPDSPLRRVRAYYAQDLFGSAENLARLGMPDVTPVSGIVAETGVPPARPGRDGSRAVVHLGGLGNPAGTGSARAYLPLVERLLVELREGPHALTVAMNRAIDGLSLTTDVPVEHLSGADFRTAVADCAVVFSSPGLTTLVETSQAGRAYVPLPPQNWSQVVISERMAARSGLEIWPFLSARYRRIDERADEMGKAAEVREINRDLAADPDFAAEYGVLALRAAEAAEAPAVGAPFTGAREIAAAVAADLGARDDLLRG</sequence>
<protein>
    <submittedName>
        <fullName evidence="1">Uncharacterized protein</fullName>
    </submittedName>
</protein>
<dbReference type="Proteomes" id="UP000272400">
    <property type="component" value="Unassembled WGS sequence"/>
</dbReference>
<dbReference type="AlphaFoldDB" id="A0A3N1CZK1"/>
<dbReference type="OrthoDB" id="4332068at2"/>
<organism evidence="1 2">
    <name type="scientific">Actinocorallia herbida</name>
    <dbReference type="NCBI Taxonomy" id="58109"/>
    <lineage>
        <taxon>Bacteria</taxon>
        <taxon>Bacillati</taxon>
        <taxon>Actinomycetota</taxon>
        <taxon>Actinomycetes</taxon>
        <taxon>Streptosporangiales</taxon>
        <taxon>Thermomonosporaceae</taxon>
        <taxon>Actinocorallia</taxon>
    </lineage>
</organism>
<gene>
    <name evidence="1" type="ORF">EDD29_4301</name>
</gene>